<name>A0A3M7RGF7_BRAPC</name>
<proteinExistence type="predicted"/>
<sequence>MSFVRIAHPKIYRAIEVFQKQEAAANLINEHSLGGKPPPPRKKLDIFKDIQFNSFRKILLSNDLTLDCYVNDVMPLFIFRKTKTLKGNESDESDSEGEDSNIRSDEEETLD</sequence>
<evidence type="ECO:0000313" key="3">
    <source>
        <dbReference type="Proteomes" id="UP000276133"/>
    </source>
</evidence>
<dbReference type="OrthoDB" id="10526860at2759"/>
<reference evidence="2 3" key="1">
    <citation type="journal article" date="2018" name="Sci. Rep.">
        <title>Genomic signatures of local adaptation to the degree of environmental predictability in rotifers.</title>
        <authorList>
            <person name="Franch-Gras L."/>
            <person name="Hahn C."/>
            <person name="Garcia-Roger E.M."/>
            <person name="Carmona M.J."/>
            <person name="Serra M."/>
            <person name="Gomez A."/>
        </authorList>
    </citation>
    <scope>NUCLEOTIDE SEQUENCE [LARGE SCALE GENOMIC DNA]</scope>
    <source>
        <strain evidence="2">HYR1</strain>
    </source>
</reference>
<evidence type="ECO:0000313" key="2">
    <source>
        <dbReference type="EMBL" id="RNA22656.1"/>
    </source>
</evidence>
<dbReference type="EMBL" id="REGN01003416">
    <property type="protein sequence ID" value="RNA22656.1"/>
    <property type="molecule type" value="Genomic_DNA"/>
</dbReference>
<feature type="region of interest" description="Disordered" evidence="1">
    <location>
        <begin position="86"/>
        <end position="111"/>
    </location>
</feature>
<protein>
    <submittedName>
        <fullName evidence="2">Uncharacterized protein</fullName>
    </submittedName>
</protein>
<dbReference type="Proteomes" id="UP000276133">
    <property type="component" value="Unassembled WGS sequence"/>
</dbReference>
<evidence type="ECO:0000256" key="1">
    <source>
        <dbReference type="SAM" id="MobiDB-lite"/>
    </source>
</evidence>
<comment type="caution">
    <text evidence="2">The sequence shown here is derived from an EMBL/GenBank/DDBJ whole genome shotgun (WGS) entry which is preliminary data.</text>
</comment>
<accession>A0A3M7RGF7</accession>
<feature type="compositionally biased region" description="Acidic residues" evidence="1">
    <location>
        <begin position="90"/>
        <end position="111"/>
    </location>
</feature>
<dbReference type="AlphaFoldDB" id="A0A3M7RGF7"/>
<gene>
    <name evidence="2" type="ORF">BpHYR1_025092</name>
</gene>
<keyword evidence="3" id="KW-1185">Reference proteome</keyword>
<organism evidence="2 3">
    <name type="scientific">Brachionus plicatilis</name>
    <name type="common">Marine rotifer</name>
    <name type="synonym">Brachionus muelleri</name>
    <dbReference type="NCBI Taxonomy" id="10195"/>
    <lineage>
        <taxon>Eukaryota</taxon>
        <taxon>Metazoa</taxon>
        <taxon>Spiralia</taxon>
        <taxon>Gnathifera</taxon>
        <taxon>Rotifera</taxon>
        <taxon>Eurotatoria</taxon>
        <taxon>Monogononta</taxon>
        <taxon>Pseudotrocha</taxon>
        <taxon>Ploima</taxon>
        <taxon>Brachionidae</taxon>
        <taxon>Brachionus</taxon>
    </lineage>
</organism>